<gene>
    <name evidence="1" type="ORF">DPX16_8541</name>
</gene>
<evidence type="ECO:0000313" key="2">
    <source>
        <dbReference type="Proteomes" id="UP000281406"/>
    </source>
</evidence>
<organism evidence="1 2">
    <name type="scientific">Anabarilius grahami</name>
    <name type="common">Kanglang fish</name>
    <name type="synonym">Barilius grahami</name>
    <dbReference type="NCBI Taxonomy" id="495550"/>
    <lineage>
        <taxon>Eukaryota</taxon>
        <taxon>Metazoa</taxon>
        <taxon>Chordata</taxon>
        <taxon>Craniata</taxon>
        <taxon>Vertebrata</taxon>
        <taxon>Euteleostomi</taxon>
        <taxon>Actinopterygii</taxon>
        <taxon>Neopterygii</taxon>
        <taxon>Teleostei</taxon>
        <taxon>Ostariophysi</taxon>
        <taxon>Cypriniformes</taxon>
        <taxon>Xenocyprididae</taxon>
        <taxon>Xenocypridinae</taxon>
        <taxon>Xenocypridinae incertae sedis</taxon>
        <taxon>Anabarilius</taxon>
    </lineage>
</organism>
<reference evidence="1 2" key="1">
    <citation type="submission" date="2018-10" db="EMBL/GenBank/DDBJ databases">
        <title>Genome assembly for a Yunnan-Guizhou Plateau 3E fish, Anabarilius grahami (Regan), and its evolutionary and genetic applications.</title>
        <authorList>
            <person name="Jiang W."/>
        </authorList>
    </citation>
    <scope>NUCLEOTIDE SEQUENCE [LARGE SCALE GENOMIC DNA]</scope>
    <source>
        <strain evidence="1">AG-KIZ</strain>
        <tissue evidence="1">Muscle</tissue>
    </source>
</reference>
<proteinExistence type="predicted"/>
<sequence>MGSEGGLWGLGPELTANEKPSEALYEERALYLEAIIQNHKENMTFEDFAAQVFSPSPSYWPTGGAGVSTVIEGKSLSPSGSLRSVTENPPFSPARLLIFPLFISTNELRLLGALKEPRQRCIGAGCSERALIMDTSAPPE</sequence>
<accession>A0A3N0Y984</accession>
<comment type="caution">
    <text evidence="1">The sequence shown here is derived from an EMBL/GenBank/DDBJ whole genome shotgun (WGS) entry which is preliminary data.</text>
</comment>
<keyword evidence="2" id="KW-1185">Reference proteome</keyword>
<dbReference type="Proteomes" id="UP000281406">
    <property type="component" value="Unassembled WGS sequence"/>
</dbReference>
<protein>
    <submittedName>
        <fullName evidence="1">Ral GTPase-activating protein subunit alpha-2</fullName>
    </submittedName>
</protein>
<evidence type="ECO:0000313" key="1">
    <source>
        <dbReference type="EMBL" id="ROL42795.1"/>
    </source>
</evidence>
<dbReference type="AlphaFoldDB" id="A0A3N0Y984"/>
<name>A0A3N0Y984_ANAGA</name>
<dbReference type="EMBL" id="RJVU01049301">
    <property type="protein sequence ID" value="ROL42795.1"/>
    <property type="molecule type" value="Genomic_DNA"/>
</dbReference>